<dbReference type="Proteomes" id="UP001569512">
    <property type="component" value="Unassembled WGS sequence"/>
</dbReference>
<dbReference type="EMBL" id="JBGMSU010000022">
    <property type="protein sequence ID" value="MFA0940600.1"/>
    <property type="molecule type" value="Genomic_DNA"/>
</dbReference>
<proteinExistence type="predicted"/>
<gene>
    <name evidence="1" type="ORF">ACDH53_24765</name>
</gene>
<keyword evidence="2" id="KW-1185">Reference proteome</keyword>
<sequence>MSEPSAFSLAVMTDGLEQPIKGDIALVARTIRRRWTIKLFTARLAQRVADTGRRVASGRWLLRTAAIAAKTKWLHRYRVFHFRILSEPIQ</sequence>
<name>A0ABV4PN57_9PSED</name>
<evidence type="ECO:0000313" key="2">
    <source>
        <dbReference type="Proteomes" id="UP001569512"/>
    </source>
</evidence>
<protein>
    <submittedName>
        <fullName evidence="1">Uncharacterized protein</fullName>
    </submittedName>
</protein>
<evidence type="ECO:0000313" key="1">
    <source>
        <dbReference type="EMBL" id="MFA0940600.1"/>
    </source>
</evidence>
<accession>A0ABV4PN57</accession>
<comment type="caution">
    <text evidence="1">The sequence shown here is derived from an EMBL/GenBank/DDBJ whole genome shotgun (WGS) entry which is preliminary data.</text>
</comment>
<reference evidence="1 2" key="1">
    <citation type="submission" date="2024-06" db="EMBL/GenBank/DDBJ databases">
        <title>Genome sequences for Pseudomonas syringae strains with characterized LPS.</title>
        <authorList>
            <person name="Baltrus D.A."/>
            <person name="Krings L."/>
        </authorList>
    </citation>
    <scope>NUCLEOTIDE SEQUENCE [LARGE SCALE GENOMIC DNA]</scope>
    <source>
        <strain evidence="1 2">NCPPB2708</strain>
    </source>
</reference>
<organism evidence="1 2">
    <name type="scientific">Pseudomonas tremae</name>
    <dbReference type="NCBI Taxonomy" id="200454"/>
    <lineage>
        <taxon>Bacteria</taxon>
        <taxon>Pseudomonadati</taxon>
        <taxon>Pseudomonadota</taxon>
        <taxon>Gammaproteobacteria</taxon>
        <taxon>Pseudomonadales</taxon>
        <taxon>Pseudomonadaceae</taxon>
        <taxon>Pseudomonas</taxon>
    </lineage>
</organism>
<dbReference type="RefSeq" id="WP_147467279.1">
    <property type="nucleotide sequence ID" value="NZ_JBGMSS010000014.1"/>
</dbReference>